<dbReference type="AlphaFoldDB" id="I0LEW3"/>
<proteinExistence type="predicted"/>
<comment type="caution">
    <text evidence="2">The sequence shown here is derived from an EMBL/GenBank/DDBJ whole genome shotgun (WGS) entry which is preliminary data.</text>
</comment>
<evidence type="ECO:0000313" key="3">
    <source>
        <dbReference type="Proteomes" id="UP000003448"/>
    </source>
</evidence>
<dbReference type="EMBL" id="CAIE01000050">
    <property type="protein sequence ID" value="CCH22360.1"/>
    <property type="molecule type" value="Genomic_DNA"/>
</dbReference>
<keyword evidence="3" id="KW-1185">Reference proteome</keyword>
<dbReference type="Proteomes" id="UP000003448">
    <property type="component" value="Unassembled WGS sequence"/>
</dbReference>
<gene>
    <name evidence="2" type="ORF">MILUP08_40243</name>
</gene>
<evidence type="ECO:0000313" key="2">
    <source>
        <dbReference type="EMBL" id="CCH22360.1"/>
    </source>
</evidence>
<organism evidence="2 3">
    <name type="scientific">Micromonospora lupini str. Lupac 08</name>
    <dbReference type="NCBI Taxonomy" id="1150864"/>
    <lineage>
        <taxon>Bacteria</taxon>
        <taxon>Bacillati</taxon>
        <taxon>Actinomycetota</taxon>
        <taxon>Actinomycetes</taxon>
        <taxon>Micromonosporales</taxon>
        <taxon>Micromonosporaceae</taxon>
        <taxon>Micromonospora</taxon>
    </lineage>
</organism>
<accession>I0LEW3</accession>
<reference evidence="3" key="1">
    <citation type="journal article" date="2012" name="J. Bacteriol.">
        <title>Genome Sequence of Micromonospora lupini Lupac 08, Isolated from Root Nodules of Lupinus angustifolius.</title>
        <authorList>
            <person name="Alonso-Vega P."/>
            <person name="Normand P."/>
            <person name="Bacigalupe R."/>
            <person name="Pujic P."/>
            <person name="Lajus A."/>
            <person name="Vallenet D."/>
            <person name="Carro L."/>
            <person name="Coll P."/>
            <person name="Trujillo M.E."/>
        </authorList>
    </citation>
    <scope>NUCLEOTIDE SEQUENCE [LARGE SCALE GENOMIC DNA]</scope>
    <source>
        <strain evidence="3">Lupac 08</strain>
    </source>
</reference>
<protein>
    <submittedName>
        <fullName evidence="2">Uncharacterized protein</fullName>
    </submittedName>
</protein>
<evidence type="ECO:0000256" key="1">
    <source>
        <dbReference type="SAM" id="MobiDB-lite"/>
    </source>
</evidence>
<feature type="region of interest" description="Disordered" evidence="1">
    <location>
        <begin position="1"/>
        <end position="56"/>
    </location>
</feature>
<sequence length="85" mass="9149">MGRVDGRTNLPHSAGAPVASPLIVAPVPSRPSSLIDKSQTSKSELNPGAGGRSEGRWPFAVAARRVDVLLSGMPRRYEYDSEVYR</sequence>
<name>I0LEW3_9ACTN</name>
<feature type="compositionally biased region" description="Polar residues" evidence="1">
    <location>
        <begin position="30"/>
        <end position="44"/>
    </location>
</feature>